<feature type="compositionally biased region" description="Low complexity" evidence="1">
    <location>
        <begin position="74"/>
        <end position="86"/>
    </location>
</feature>
<dbReference type="Proteomes" id="UP000292702">
    <property type="component" value="Unassembled WGS sequence"/>
</dbReference>
<protein>
    <submittedName>
        <fullName evidence="2">Uncharacterized protein</fullName>
    </submittedName>
</protein>
<feature type="region of interest" description="Disordered" evidence="1">
    <location>
        <begin position="306"/>
        <end position="340"/>
    </location>
</feature>
<gene>
    <name evidence="2" type="ORF">EIP91_009717</name>
</gene>
<organism evidence="2 3">
    <name type="scientific">Steccherinum ochraceum</name>
    <dbReference type="NCBI Taxonomy" id="92696"/>
    <lineage>
        <taxon>Eukaryota</taxon>
        <taxon>Fungi</taxon>
        <taxon>Dikarya</taxon>
        <taxon>Basidiomycota</taxon>
        <taxon>Agaricomycotina</taxon>
        <taxon>Agaricomycetes</taxon>
        <taxon>Polyporales</taxon>
        <taxon>Steccherinaceae</taxon>
        <taxon>Steccherinum</taxon>
    </lineage>
</organism>
<comment type="caution">
    <text evidence="2">The sequence shown here is derived from an EMBL/GenBank/DDBJ whole genome shotgun (WGS) entry which is preliminary data.</text>
</comment>
<accession>A0A4R0R1B9</accession>
<keyword evidence="3" id="KW-1185">Reference proteome</keyword>
<dbReference type="AlphaFoldDB" id="A0A4R0R1B9"/>
<dbReference type="OrthoDB" id="3153997at2759"/>
<sequence>MPGPRNQKSRKKAKPKKDKRVNKSATPEKHETRALPQIPDSVDETQLEEQVQPAVQEVGDFHDPRSPPTQAATSSPGLPPSEELPSISNRIPSPFDSALTPEHDATSADSFALPDALFKPPFIEDPGTGIRVRDMHEFLASRFAAPPSLEDELCAEFAQEEVLQMLCSVLPDEIALILWYNKSRLTARICPACQRLYRLGDILHDPLGPTVPPSDPENEARVSENRQREQEISGLCSPVCFILAAFNYPAAIRSTWGRMAEDLSDETWGLLDAPPTQEANDMGLGMLLKMTRCHDLGLGQLLFPDLDFEDGEEGQDDEEDQSDESAEGYGDVVPSPQEHGWEQTLKDLDNDVAQMQIRLAQDDDNEDLRQ</sequence>
<feature type="compositionally biased region" description="Acidic residues" evidence="1">
    <location>
        <begin position="306"/>
        <end position="326"/>
    </location>
</feature>
<evidence type="ECO:0000256" key="1">
    <source>
        <dbReference type="SAM" id="MobiDB-lite"/>
    </source>
</evidence>
<feature type="region of interest" description="Disordered" evidence="1">
    <location>
        <begin position="1"/>
        <end position="106"/>
    </location>
</feature>
<feature type="compositionally biased region" description="Basic residues" evidence="1">
    <location>
        <begin position="7"/>
        <end position="22"/>
    </location>
</feature>
<evidence type="ECO:0000313" key="3">
    <source>
        <dbReference type="Proteomes" id="UP000292702"/>
    </source>
</evidence>
<reference evidence="2 3" key="1">
    <citation type="submission" date="2018-11" db="EMBL/GenBank/DDBJ databases">
        <title>Genome assembly of Steccherinum ochraceum LE-BIN_3174, the white-rot fungus of the Steccherinaceae family (The Residual Polyporoid clade, Polyporales, Basidiomycota).</title>
        <authorList>
            <person name="Fedorova T.V."/>
            <person name="Glazunova O.A."/>
            <person name="Landesman E.O."/>
            <person name="Moiseenko K.V."/>
            <person name="Psurtseva N.V."/>
            <person name="Savinova O.S."/>
            <person name="Shakhova N.V."/>
            <person name="Tyazhelova T.V."/>
            <person name="Vasina D.V."/>
        </authorList>
    </citation>
    <scope>NUCLEOTIDE SEQUENCE [LARGE SCALE GENOMIC DNA]</scope>
    <source>
        <strain evidence="2 3">LE-BIN_3174</strain>
    </source>
</reference>
<feature type="region of interest" description="Disordered" evidence="1">
    <location>
        <begin position="207"/>
        <end position="226"/>
    </location>
</feature>
<proteinExistence type="predicted"/>
<name>A0A4R0R1B9_9APHY</name>
<dbReference type="STRING" id="92696.A0A4R0R1B9"/>
<dbReference type="EMBL" id="RWJN01000561">
    <property type="protein sequence ID" value="TCD60670.1"/>
    <property type="molecule type" value="Genomic_DNA"/>
</dbReference>
<evidence type="ECO:0000313" key="2">
    <source>
        <dbReference type="EMBL" id="TCD60670.1"/>
    </source>
</evidence>